<evidence type="ECO:0000313" key="9">
    <source>
        <dbReference type="EMBL" id="MFD0999417.1"/>
    </source>
</evidence>
<evidence type="ECO:0000256" key="3">
    <source>
        <dbReference type="ARBA" id="ARBA00022692"/>
    </source>
</evidence>
<dbReference type="InterPro" id="IPR047699">
    <property type="entry name" value="Permease_put_prefix"/>
</dbReference>
<feature type="transmembrane region" description="Helical" evidence="6">
    <location>
        <begin position="805"/>
        <end position="824"/>
    </location>
</feature>
<feature type="transmembrane region" description="Helical" evidence="6">
    <location>
        <begin position="457"/>
        <end position="484"/>
    </location>
</feature>
<feature type="transmembrane region" description="Helical" evidence="6">
    <location>
        <begin position="410"/>
        <end position="437"/>
    </location>
</feature>
<keyword evidence="10" id="KW-1185">Reference proteome</keyword>
<gene>
    <name evidence="9" type="ORF">ACFQ21_08870</name>
</gene>
<evidence type="ECO:0000256" key="4">
    <source>
        <dbReference type="ARBA" id="ARBA00022989"/>
    </source>
</evidence>
<name>A0ABW3K330_9BACT</name>
<feature type="transmembrane region" description="Helical" evidence="6">
    <location>
        <begin position="364"/>
        <end position="386"/>
    </location>
</feature>
<dbReference type="RefSeq" id="WP_377577828.1">
    <property type="nucleotide sequence ID" value="NZ_JBHTKA010000001.1"/>
</dbReference>
<feature type="domain" description="MacB-like periplasmic core" evidence="8">
    <location>
        <begin position="98"/>
        <end position="325"/>
    </location>
</feature>
<evidence type="ECO:0000313" key="10">
    <source>
        <dbReference type="Proteomes" id="UP001597112"/>
    </source>
</evidence>
<dbReference type="PANTHER" id="PTHR30572:SF18">
    <property type="entry name" value="ABC-TYPE MACROLIDE FAMILY EXPORT SYSTEM PERMEASE COMPONENT 2"/>
    <property type="match status" value="1"/>
</dbReference>
<accession>A0ABW3K330</accession>
<evidence type="ECO:0000259" key="7">
    <source>
        <dbReference type="Pfam" id="PF02687"/>
    </source>
</evidence>
<dbReference type="InterPro" id="IPR003838">
    <property type="entry name" value="ABC3_permease_C"/>
</dbReference>
<keyword evidence="5 6" id="KW-0472">Membrane</keyword>
<evidence type="ECO:0000259" key="8">
    <source>
        <dbReference type="Pfam" id="PF12704"/>
    </source>
</evidence>
<feature type="transmembrane region" description="Helical" evidence="6">
    <location>
        <begin position="505"/>
        <end position="526"/>
    </location>
</feature>
<dbReference type="Pfam" id="PF12704">
    <property type="entry name" value="MacB_PCD"/>
    <property type="match status" value="2"/>
</dbReference>
<organism evidence="9 10">
    <name type="scientific">Ohtaekwangia kribbensis</name>
    <dbReference type="NCBI Taxonomy" id="688913"/>
    <lineage>
        <taxon>Bacteria</taxon>
        <taxon>Pseudomonadati</taxon>
        <taxon>Bacteroidota</taxon>
        <taxon>Cytophagia</taxon>
        <taxon>Cytophagales</taxon>
        <taxon>Fulvivirgaceae</taxon>
        <taxon>Ohtaekwangia</taxon>
    </lineage>
</organism>
<evidence type="ECO:0000256" key="6">
    <source>
        <dbReference type="SAM" id="Phobius"/>
    </source>
</evidence>
<feature type="transmembrane region" description="Helical" evidence="6">
    <location>
        <begin position="99"/>
        <end position="119"/>
    </location>
</feature>
<feature type="domain" description="ABC3 transporter permease C-terminal" evidence="7">
    <location>
        <begin position="756"/>
        <end position="867"/>
    </location>
</feature>
<evidence type="ECO:0000256" key="5">
    <source>
        <dbReference type="ARBA" id="ARBA00023136"/>
    </source>
</evidence>
<dbReference type="PANTHER" id="PTHR30572">
    <property type="entry name" value="MEMBRANE COMPONENT OF TRANSPORTER-RELATED"/>
    <property type="match status" value="1"/>
</dbReference>
<evidence type="ECO:0000256" key="1">
    <source>
        <dbReference type="ARBA" id="ARBA00004651"/>
    </source>
</evidence>
<feature type="transmembrane region" description="Helical" evidence="6">
    <location>
        <begin position="756"/>
        <end position="778"/>
    </location>
</feature>
<reference evidence="10" key="1">
    <citation type="journal article" date="2019" name="Int. J. Syst. Evol. Microbiol.">
        <title>The Global Catalogue of Microorganisms (GCM) 10K type strain sequencing project: providing services to taxonomists for standard genome sequencing and annotation.</title>
        <authorList>
            <consortium name="The Broad Institute Genomics Platform"/>
            <consortium name="The Broad Institute Genome Sequencing Center for Infectious Disease"/>
            <person name="Wu L."/>
            <person name="Ma J."/>
        </authorList>
    </citation>
    <scope>NUCLEOTIDE SEQUENCE [LARGE SCALE GENOMIC DNA]</scope>
    <source>
        <strain evidence="10">CCUG 58938</strain>
    </source>
</reference>
<feature type="domain" description="ABC3 transporter permease C-terminal" evidence="7">
    <location>
        <begin position="369"/>
        <end position="484"/>
    </location>
</feature>
<evidence type="ECO:0000256" key="2">
    <source>
        <dbReference type="ARBA" id="ARBA00022475"/>
    </source>
</evidence>
<protein>
    <submittedName>
        <fullName evidence="9">ABC transporter permease</fullName>
    </submittedName>
</protein>
<dbReference type="Pfam" id="PF02687">
    <property type="entry name" value="FtsX"/>
    <property type="match status" value="2"/>
</dbReference>
<dbReference type="InterPro" id="IPR025857">
    <property type="entry name" value="MacB_PCD"/>
</dbReference>
<comment type="caution">
    <text evidence="9">The sequence shown here is derived from an EMBL/GenBank/DDBJ whole genome shotgun (WGS) entry which is preliminary data.</text>
</comment>
<keyword evidence="3 6" id="KW-0812">Transmembrane</keyword>
<dbReference type="InterPro" id="IPR050250">
    <property type="entry name" value="Macrolide_Exporter_MacB"/>
</dbReference>
<dbReference type="Proteomes" id="UP001597112">
    <property type="component" value="Unassembled WGS sequence"/>
</dbReference>
<dbReference type="EMBL" id="JBHTKA010000001">
    <property type="protein sequence ID" value="MFD0999417.1"/>
    <property type="molecule type" value="Genomic_DNA"/>
</dbReference>
<keyword evidence="4 6" id="KW-1133">Transmembrane helix</keyword>
<dbReference type="NCBIfam" id="NF038404">
    <property type="entry name" value="perm_prefix_2"/>
    <property type="match status" value="1"/>
</dbReference>
<sequence>MKNYTEQPPRLFLKFFRWFCHPRMLDYIEGDLLEVYKVRVKKLGKRKADIKFMIDVLLLFRPGIIKPPGKYRNVNNPVMIRNYLKIGYRNIAKNKGYSFINVTGLALSITCAIFIFSFVKYNLSFDNFHQNPDRIYRIVTELHRDVIAYRSSVPSPLGEFFRNDHTYGEKIARVFTERNALITLRNGDNLVKFEETEGIAFSETEFFDIFNFPLLQGYKEEVLAEPNTAIITERIAKKYFGDKDAVGETFWLQNKFPFTVTGILKDLPSNTDIKSEIFVSYSTLKAYDPWLASDTDGWGGIRDGMKCYTLLRPNTSITKVEEVLSAYVKIYRPTSKNVHHYKLQPLADIHFNSNYGGAMAKSNLTIVFVIGLFLIVTACVNFVNLATAQALKRSKEVGVRKVLGSLKTQLFWQFIFETGIITFAGIVIAAILSYTIFPFVNQFFNTQIPVNVFSDPYLVVFIVALGIAVTFFAGSYPGLVLAGFQPVAALKGKLSRQTIGGFNTRRTLIVVQFAISQVLIIGMVVITNQMRYTQQSDLGFNKDAIVLVAMANGTTREQAKTMKTEIQRIPGVEKLSLCFTAPSSEEDWGNSIRFENSSEEVNFRTSIKSADADYISTFDLKLVAGRNIQPSDTVREMIINEAMVRKLELKSAEDAIGKMITANGGSMYAPIVGVVKDFHDKSFHEEISPILITTYTNDYLNYAVKLNLAEAKYTIAAIEKLWLRQHPDQIFKYQFVDESIERFYESEKTTLRLIQIFSFIAIIIGCLGLYGLVSFMVSQKTKEIGIRKVLGGTASHIVWIFGQEFTRLIVVAFLIAAPIGWWFMNDWLQDFKFHTTIGLSTFMLAIGCSLVVAAATVCYQVIRTAMANPVKSLRIE</sequence>
<proteinExistence type="predicted"/>
<feature type="domain" description="MacB-like periplasmic core" evidence="8">
    <location>
        <begin position="515"/>
        <end position="684"/>
    </location>
</feature>
<keyword evidence="2" id="KW-1003">Cell membrane</keyword>
<comment type="subcellular location">
    <subcellularLocation>
        <location evidence="1">Cell membrane</location>
        <topology evidence="1">Multi-pass membrane protein</topology>
    </subcellularLocation>
</comment>
<feature type="transmembrane region" description="Helical" evidence="6">
    <location>
        <begin position="836"/>
        <end position="862"/>
    </location>
</feature>